<evidence type="ECO:0000313" key="4">
    <source>
        <dbReference type="Proteomes" id="UP001152622"/>
    </source>
</evidence>
<dbReference type="Proteomes" id="UP001152622">
    <property type="component" value="Chromosome 4"/>
</dbReference>
<sequence length="194" mass="21077">MDFMNSSSFNLTNEVGQTYQYSISGEGPLYKDYKPPPKDIIQLPKAVVYFLMAGLVVAAVAYAIVGHLMKDLAHDIADCVLGPNEEDLEKEDMTSLSPAHIPPVLPHSHPNTFHVWDQDDVIIPLSPEDNSDGSPSLLSSIPYIPSFFPSQGVLGSPTLSNSLPQGTPMKSPPPRIEDSAVPLLSYDHSRAHLA</sequence>
<evidence type="ECO:0000313" key="3">
    <source>
        <dbReference type="EMBL" id="KAJ8363435.1"/>
    </source>
</evidence>
<gene>
    <name evidence="3" type="ORF">SKAU_G00122660</name>
</gene>
<name>A0A9Q1FPH4_SYNKA</name>
<keyword evidence="4" id="KW-1185">Reference proteome</keyword>
<accession>A0A9Q1FPH4</accession>
<keyword evidence="2" id="KW-0472">Membrane</keyword>
<reference evidence="3" key="1">
    <citation type="journal article" date="2023" name="Science">
        <title>Genome structures resolve the early diversification of teleost fishes.</title>
        <authorList>
            <person name="Parey E."/>
            <person name="Louis A."/>
            <person name="Montfort J."/>
            <person name="Bouchez O."/>
            <person name="Roques C."/>
            <person name="Iampietro C."/>
            <person name="Lluch J."/>
            <person name="Castinel A."/>
            <person name="Donnadieu C."/>
            <person name="Desvignes T."/>
            <person name="Floi Bucao C."/>
            <person name="Jouanno E."/>
            <person name="Wen M."/>
            <person name="Mejri S."/>
            <person name="Dirks R."/>
            <person name="Jansen H."/>
            <person name="Henkel C."/>
            <person name="Chen W.J."/>
            <person name="Zahm M."/>
            <person name="Cabau C."/>
            <person name="Klopp C."/>
            <person name="Thompson A.W."/>
            <person name="Robinson-Rechavi M."/>
            <person name="Braasch I."/>
            <person name="Lecointre G."/>
            <person name="Bobe J."/>
            <person name="Postlethwait J.H."/>
            <person name="Berthelot C."/>
            <person name="Roest Crollius H."/>
            <person name="Guiguen Y."/>
        </authorList>
    </citation>
    <scope>NUCLEOTIDE SEQUENCE</scope>
    <source>
        <strain evidence="3">WJC10195</strain>
    </source>
</reference>
<keyword evidence="2" id="KW-1133">Transmembrane helix</keyword>
<evidence type="ECO:0000256" key="2">
    <source>
        <dbReference type="SAM" id="Phobius"/>
    </source>
</evidence>
<comment type="caution">
    <text evidence="3">The sequence shown here is derived from an EMBL/GenBank/DDBJ whole genome shotgun (WGS) entry which is preliminary data.</text>
</comment>
<proteinExistence type="predicted"/>
<dbReference type="AlphaFoldDB" id="A0A9Q1FPH4"/>
<protein>
    <submittedName>
        <fullName evidence="3">Uncharacterized protein</fullName>
    </submittedName>
</protein>
<organism evidence="3 4">
    <name type="scientific">Synaphobranchus kaupii</name>
    <name type="common">Kaup's arrowtooth eel</name>
    <dbReference type="NCBI Taxonomy" id="118154"/>
    <lineage>
        <taxon>Eukaryota</taxon>
        <taxon>Metazoa</taxon>
        <taxon>Chordata</taxon>
        <taxon>Craniata</taxon>
        <taxon>Vertebrata</taxon>
        <taxon>Euteleostomi</taxon>
        <taxon>Actinopterygii</taxon>
        <taxon>Neopterygii</taxon>
        <taxon>Teleostei</taxon>
        <taxon>Anguilliformes</taxon>
        <taxon>Synaphobranchidae</taxon>
        <taxon>Synaphobranchus</taxon>
    </lineage>
</organism>
<dbReference type="EMBL" id="JAINUF010000004">
    <property type="protein sequence ID" value="KAJ8363435.1"/>
    <property type="molecule type" value="Genomic_DNA"/>
</dbReference>
<keyword evidence="2" id="KW-0812">Transmembrane</keyword>
<evidence type="ECO:0000256" key="1">
    <source>
        <dbReference type="SAM" id="MobiDB-lite"/>
    </source>
</evidence>
<feature type="transmembrane region" description="Helical" evidence="2">
    <location>
        <begin position="46"/>
        <end position="65"/>
    </location>
</feature>
<dbReference type="OrthoDB" id="8848457at2759"/>
<feature type="region of interest" description="Disordered" evidence="1">
    <location>
        <begin position="157"/>
        <end position="183"/>
    </location>
</feature>